<dbReference type="SMART" id="SM01322">
    <property type="entry name" value="YaeQ"/>
    <property type="match status" value="1"/>
</dbReference>
<sequence>MALNATIYKVELQITDMDRHYYATHSLTLARHPSETAVRLMVRVLAFALHADERLEFGKGISSDDEPDLWRKDRTGEIEQWIELGQPDEQRVRKACGRARQVVVVNYGGRAADLWWDKTSATLSRAKNLTVIDIPTAASDALAASADRGMRLQCMIQDGQVQIFGDDGAAISLDPIVRIAPVATTR</sequence>
<evidence type="ECO:0000313" key="2">
    <source>
        <dbReference type="Proteomes" id="UP001501523"/>
    </source>
</evidence>
<dbReference type="InterPro" id="IPR011335">
    <property type="entry name" value="Restrct_endonuc-II-like"/>
</dbReference>
<dbReference type="PIRSF" id="PIRSF011484">
    <property type="entry name" value="YaeQ"/>
    <property type="match status" value="1"/>
</dbReference>
<dbReference type="Proteomes" id="UP001501523">
    <property type="component" value="Unassembled WGS sequence"/>
</dbReference>
<protein>
    <submittedName>
        <fullName evidence="1">YaeQ family protein</fullName>
    </submittedName>
</protein>
<dbReference type="SUPFAM" id="SSF52980">
    <property type="entry name" value="Restriction endonuclease-like"/>
    <property type="match status" value="1"/>
</dbReference>
<gene>
    <name evidence="1" type="ORF">GCM10009105_09000</name>
</gene>
<dbReference type="InterPro" id="IPR038590">
    <property type="entry name" value="YaeQ_sf"/>
</dbReference>
<dbReference type="EMBL" id="BAAAEU010000004">
    <property type="protein sequence ID" value="GAA0708969.1"/>
    <property type="molecule type" value="Genomic_DNA"/>
</dbReference>
<comment type="caution">
    <text evidence="1">The sequence shown here is derived from an EMBL/GenBank/DDBJ whole genome shotgun (WGS) entry which is preliminary data.</text>
</comment>
<keyword evidence="2" id="KW-1185">Reference proteome</keyword>
<proteinExistence type="predicted"/>
<dbReference type="PANTHER" id="PTHR38784">
    <property type="entry name" value="SUCROSE PHOSPHORYLASE"/>
    <property type="match status" value="1"/>
</dbReference>
<dbReference type="Pfam" id="PF07152">
    <property type="entry name" value="YaeQ"/>
    <property type="match status" value="1"/>
</dbReference>
<dbReference type="PANTHER" id="PTHR38784:SF1">
    <property type="entry name" value="SUCROSE PHOSPHORYLASE"/>
    <property type="match status" value="1"/>
</dbReference>
<dbReference type="Gene3D" id="3.10.640.10">
    <property type="entry name" value="Restriction endonuclease-like alpha-beta roll domain"/>
    <property type="match status" value="1"/>
</dbReference>
<reference evidence="1 2" key="1">
    <citation type="journal article" date="2019" name="Int. J. Syst. Evol. Microbiol.">
        <title>The Global Catalogue of Microorganisms (GCM) 10K type strain sequencing project: providing services to taxonomists for standard genome sequencing and annotation.</title>
        <authorList>
            <consortium name="The Broad Institute Genomics Platform"/>
            <consortium name="The Broad Institute Genome Sequencing Center for Infectious Disease"/>
            <person name="Wu L."/>
            <person name="Ma J."/>
        </authorList>
    </citation>
    <scope>NUCLEOTIDE SEQUENCE [LARGE SCALE GENOMIC DNA]</scope>
    <source>
        <strain evidence="1 2">JCM 15421</strain>
    </source>
</reference>
<accession>A0ABN1IE57</accession>
<dbReference type="RefSeq" id="WP_343787599.1">
    <property type="nucleotide sequence ID" value="NZ_BAAAEU010000004.1"/>
</dbReference>
<dbReference type="InterPro" id="IPR009822">
    <property type="entry name" value="YaeQ"/>
</dbReference>
<dbReference type="CDD" id="cd22368">
    <property type="entry name" value="YaeQ-like"/>
    <property type="match status" value="1"/>
</dbReference>
<name>A0ABN1IE57_9GAMM</name>
<evidence type="ECO:0000313" key="1">
    <source>
        <dbReference type="EMBL" id="GAA0708969.1"/>
    </source>
</evidence>
<organism evidence="1 2">
    <name type="scientific">Dokdonella soli</name>
    <dbReference type="NCBI Taxonomy" id="529810"/>
    <lineage>
        <taxon>Bacteria</taxon>
        <taxon>Pseudomonadati</taxon>
        <taxon>Pseudomonadota</taxon>
        <taxon>Gammaproteobacteria</taxon>
        <taxon>Lysobacterales</taxon>
        <taxon>Rhodanobacteraceae</taxon>
        <taxon>Dokdonella</taxon>
    </lineage>
</organism>